<comment type="caution">
    <text evidence="3">The sequence shown here is derived from an EMBL/GenBank/DDBJ whole genome shotgun (WGS) entry which is preliminary data.</text>
</comment>
<accession>A0ABX2K0U3</accession>
<keyword evidence="2" id="KW-0472">Membrane</keyword>
<keyword evidence="2" id="KW-1133">Transmembrane helix</keyword>
<feature type="compositionally biased region" description="Acidic residues" evidence="1">
    <location>
        <begin position="41"/>
        <end position="61"/>
    </location>
</feature>
<evidence type="ECO:0008006" key="5">
    <source>
        <dbReference type="Google" id="ProtNLM"/>
    </source>
</evidence>
<evidence type="ECO:0000256" key="2">
    <source>
        <dbReference type="SAM" id="Phobius"/>
    </source>
</evidence>
<evidence type="ECO:0000313" key="4">
    <source>
        <dbReference type="Proteomes" id="UP000708347"/>
    </source>
</evidence>
<feature type="compositionally biased region" description="Basic and acidic residues" evidence="1">
    <location>
        <begin position="11"/>
        <end position="27"/>
    </location>
</feature>
<proteinExistence type="predicted"/>
<dbReference type="Proteomes" id="UP000708347">
    <property type="component" value="Unassembled WGS sequence"/>
</dbReference>
<dbReference type="RefSeq" id="WP_174400304.1">
    <property type="nucleotide sequence ID" value="NZ_VBSB01000017.1"/>
</dbReference>
<sequence length="332" mass="34659">MTTSQAVSDEDWGRELQEYGQDDHYDDRDDVGDVDVSALMADDDDDDAPTEPVDLDGDSWDESSPKERFDHKLLWGFGGLVAAGVVAALAGSVLMYSHDDKPRPGSGGSLSEPQAVAVAKPSPTTTSSADSAGVDRSLPYTADAKGSCAEGSTPAQTMSGTDPHNAFVCVRGGGDGQTIDIDLGRTYMVTAISVTPGWVGQDASGVAQWSQHRVVRLVQYSFPDNPAITPVTQDTKDVHGEAVQPIKHVLVSRIRMLIRWTERPPADPAAPSTTAPHSGGGLTSVFGESAPSVAPIPVPNVSPLGGQGSDGSDPVDATFAISTLKILGHEAV</sequence>
<reference evidence="3 4" key="1">
    <citation type="submission" date="2019-05" db="EMBL/GenBank/DDBJ databases">
        <title>Mycolicibacterium sphagni ENV482 genome assembly.</title>
        <authorList>
            <person name="Chen W."/>
            <person name="Faulkner N.W."/>
            <person name="Hyman M.R."/>
        </authorList>
    </citation>
    <scope>NUCLEOTIDE SEQUENCE [LARGE SCALE GENOMIC DNA]</scope>
    <source>
        <strain evidence="3 4">ENV482</strain>
    </source>
</reference>
<gene>
    <name evidence="3" type="ORF">FEG63_23915</name>
</gene>
<keyword evidence="2" id="KW-0812">Transmembrane</keyword>
<feature type="transmembrane region" description="Helical" evidence="2">
    <location>
        <begin position="73"/>
        <end position="96"/>
    </location>
</feature>
<name>A0ABX2K0U3_9MYCO</name>
<dbReference type="EMBL" id="VBSB01000017">
    <property type="protein sequence ID" value="NTY62587.1"/>
    <property type="molecule type" value="Genomic_DNA"/>
</dbReference>
<protein>
    <recommendedName>
        <fullName evidence="5">F5/8 type C domain-containing protein</fullName>
    </recommendedName>
</protein>
<evidence type="ECO:0000313" key="3">
    <source>
        <dbReference type="EMBL" id="NTY62587.1"/>
    </source>
</evidence>
<feature type="region of interest" description="Disordered" evidence="1">
    <location>
        <begin position="264"/>
        <end position="289"/>
    </location>
</feature>
<organism evidence="3 4">
    <name type="scientific">Mycolicibacterium sphagni</name>
    <dbReference type="NCBI Taxonomy" id="1786"/>
    <lineage>
        <taxon>Bacteria</taxon>
        <taxon>Bacillati</taxon>
        <taxon>Actinomycetota</taxon>
        <taxon>Actinomycetes</taxon>
        <taxon>Mycobacteriales</taxon>
        <taxon>Mycobacteriaceae</taxon>
        <taxon>Mycolicibacterium</taxon>
    </lineage>
</organism>
<keyword evidence="4" id="KW-1185">Reference proteome</keyword>
<feature type="region of interest" description="Disordered" evidence="1">
    <location>
        <begin position="1"/>
        <end position="65"/>
    </location>
</feature>
<feature type="region of interest" description="Disordered" evidence="1">
    <location>
        <begin position="100"/>
        <end position="138"/>
    </location>
</feature>
<evidence type="ECO:0000256" key="1">
    <source>
        <dbReference type="SAM" id="MobiDB-lite"/>
    </source>
</evidence>